<keyword evidence="3" id="KW-0645">Protease</keyword>
<feature type="domain" description="Peptidase S54 rhomboid" evidence="9">
    <location>
        <begin position="88"/>
        <end position="237"/>
    </location>
</feature>
<evidence type="ECO:0000256" key="6">
    <source>
        <dbReference type="ARBA" id="ARBA00022989"/>
    </source>
</evidence>
<dbReference type="PANTHER" id="PTHR43066">
    <property type="entry name" value="RHOMBOID-RELATED PROTEIN"/>
    <property type="match status" value="1"/>
</dbReference>
<accession>A0A077Z2C0</accession>
<dbReference type="AlphaFoldDB" id="A0A077Z2C0"/>
<evidence type="ECO:0000313" key="10">
    <source>
        <dbReference type="EMBL" id="CDW52810.1"/>
    </source>
</evidence>
<dbReference type="GO" id="GO:0004252">
    <property type="term" value="F:serine-type endopeptidase activity"/>
    <property type="evidence" value="ECO:0007669"/>
    <property type="project" value="InterPro"/>
</dbReference>
<dbReference type="InterPro" id="IPR022764">
    <property type="entry name" value="Peptidase_S54_rhomboid_dom"/>
</dbReference>
<dbReference type="SUPFAM" id="SSF144091">
    <property type="entry name" value="Rhomboid-like"/>
    <property type="match status" value="1"/>
</dbReference>
<proteinExistence type="inferred from homology"/>
<sequence>MRRNRREIQIGVLLLVHELIAYGVHRVPPGTLALIVFQTLAYLGFIPVLDVYQIGSIALTSSATAVREFAFLLPASHCVHPGKIIKKKQLERLLFPTYMHADDMHLYYNMVSFLVKGAQLEPLFGTGYFLFLIVTFGVLINVMMVAMSFGLHSIGLENLNLMRQCAVGFSGVIFALKVLCQEYDPMGRQYGFFRRYRSILNLSCWSELLLIQLATPNASFVGHLCGIIVGLLYTRSFLKNALDLLYPGSHFAWRHGQPRDEEYANPYAEPMDEDEYTGGFSEQEQIFHAMRRSK</sequence>
<dbReference type="GO" id="GO:0016020">
    <property type="term" value="C:membrane"/>
    <property type="evidence" value="ECO:0007669"/>
    <property type="project" value="UniProtKB-SubCell"/>
</dbReference>
<name>A0A077Z2C0_TRITR</name>
<reference evidence="10" key="1">
    <citation type="submission" date="2014-01" db="EMBL/GenBank/DDBJ databases">
        <authorList>
            <person name="Aslett M."/>
        </authorList>
    </citation>
    <scope>NUCLEOTIDE SEQUENCE</scope>
</reference>
<gene>
    <name evidence="10" type="ORF">TTRE_0000107201</name>
</gene>
<dbReference type="GO" id="GO:0006508">
    <property type="term" value="P:proteolysis"/>
    <property type="evidence" value="ECO:0007669"/>
    <property type="project" value="UniProtKB-KW"/>
</dbReference>
<evidence type="ECO:0000256" key="8">
    <source>
        <dbReference type="SAM" id="Phobius"/>
    </source>
</evidence>
<evidence type="ECO:0000313" key="11">
    <source>
        <dbReference type="Proteomes" id="UP000030665"/>
    </source>
</evidence>
<evidence type="ECO:0000256" key="1">
    <source>
        <dbReference type="ARBA" id="ARBA00004141"/>
    </source>
</evidence>
<evidence type="ECO:0000256" key="7">
    <source>
        <dbReference type="ARBA" id="ARBA00023136"/>
    </source>
</evidence>
<comment type="subcellular location">
    <subcellularLocation>
        <location evidence="1">Membrane</location>
        <topology evidence="1">Multi-pass membrane protein</topology>
    </subcellularLocation>
</comment>
<evidence type="ECO:0000256" key="3">
    <source>
        <dbReference type="ARBA" id="ARBA00022670"/>
    </source>
</evidence>
<reference evidence="10" key="2">
    <citation type="submission" date="2014-03" db="EMBL/GenBank/DDBJ databases">
        <title>The whipworm genome and dual-species transcriptomics of an intimate host-pathogen interaction.</title>
        <authorList>
            <person name="Foth B.J."/>
            <person name="Tsai I.J."/>
            <person name="Reid A.J."/>
            <person name="Bancroft A.J."/>
            <person name="Nichol S."/>
            <person name="Tracey A."/>
            <person name="Holroyd N."/>
            <person name="Cotton J.A."/>
            <person name="Stanley E.J."/>
            <person name="Zarowiecki M."/>
            <person name="Liu J.Z."/>
            <person name="Huckvale T."/>
            <person name="Cooper P.J."/>
            <person name="Grencis R.K."/>
            <person name="Berriman M."/>
        </authorList>
    </citation>
    <scope>NUCLEOTIDE SEQUENCE [LARGE SCALE GENOMIC DNA]</scope>
</reference>
<comment type="similarity">
    <text evidence="2">Belongs to the peptidase S54 family.</text>
</comment>
<organism evidence="10 11">
    <name type="scientific">Trichuris trichiura</name>
    <name type="common">Whipworm</name>
    <name type="synonym">Trichocephalus trichiurus</name>
    <dbReference type="NCBI Taxonomy" id="36087"/>
    <lineage>
        <taxon>Eukaryota</taxon>
        <taxon>Metazoa</taxon>
        <taxon>Ecdysozoa</taxon>
        <taxon>Nematoda</taxon>
        <taxon>Enoplea</taxon>
        <taxon>Dorylaimia</taxon>
        <taxon>Trichinellida</taxon>
        <taxon>Trichuridae</taxon>
        <taxon>Trichuris</taxon>
    </lineage>
</organism>
<dbReference type="PANTHER" id="PTHR43066:SF1">
    <property type="entry name" value="RHOMBOID PROTEIN 2"/>
    <property type="match status" value="1"/>
</dbReference>
<keyword evidence="7 8" id="KW-0472">Membrane</keyword>
<evidence type="ECO:0000256" key="5">
    <source>
        <dbReference type="ARBA" id="ARBA00022801"/>
    </source>
</evidence>
<keyword evidence="5" id="KW-0378">Hydrolase</keyword>
<feature type="transmembrane region" description="Helical" evidence="8">
    <location>
        <begin position="128"/>
        <end position="149"/>
    </location>
</feature>
<dbReference type="Pfam" id="PF01694">
    <property type="entry name" value="Rhomboid"/>
    <property type="match status" value="1"/>
</dbReference>
<protein>
    <submittedName>
        <fullName evidence="10">Rhomboid domain containing protein</fullName>
    </submittedName>
</protein>
<dbReference type="InterPro" id="IPR035952">
    <property type="entry name" value="Rhomboid-like_sf"/>
</dbReference>
<dbReference type="EMBL" id="HG805832">
    <property type="protein sequence ID" value="CDW52810.1"/>
    <property type="molecule type" value="Genomic_DNA"/>
</dbReference>
<keyword evidence="4 8" id="KW-0812">Transmembrane</keyword>
<feature type="transmembrane region" description="Helical" evidence="8">
    <location>
        <begin position="220"/>
        <end position="238"/>
    </location>
</feature>
<dbReference type="STRING" id="36087.A0A077Z2C0"/>
<keyword evidence="6 8" id="KW-1133">Transmembrane helix</keyword>
<evidence type="ECO:0000256" key="2">
    <source>
        <dbReference type="ARBA" id="ARBA00009045"/>
    </source>
</evidence>
<dbReference type="OrthoDB" id="10257275at2759"/>
<dbReference type="Proteomes" id="UP000030665">
    <property type="component" value="Unassembled WGS sequence"/>
</dbReference>
<evidence type="ECO:0000256" key="4">
    <source>
        <dbReference type="ARBA" id="ARBA00022692"/>
    </source>
</evidence>
<dbReference type="Gene3D" id="1.20.1540.10">
    <property type="entry name" value="Rhomboid-like"/>
    <property type="match status" value="1"/>
</dbReference>
<keyword evidence="11" id="KW-1185">Reference proteome</keyword>
<evidence type="ECO:0000259" key="9">
    <source>
        <dbReference type="Pfam" id="PF01694"/>
    </source>
</evidence>